<sequence>MKIERVFTEDSKRTVEDLFKEFISNQINNLVQDYKEGIHNKKEQTNDL</sequence>
<accession>A0A927MLA5</accession>
<dbReference type="Proteomes" id="UP000658225">
    <property type="component" value="Unassembled WGS sequence"/>
</dbReference>
<dbReference type="EMBL" id="JADBEL010000020">
    <property type="protein sequence ID" value="MBE1556011.1"/>
    <property type="molecule type" value="Genomic_DNA"/>
</dbReference>
<evidence type="ECO:0000313" key="1">
    <source>
        <dbReference type="EMBL" id="MBE1556011.1"/>
    </source>
</evidence>
<reference evidence="1" key="1">
    <citation type="submission" date="2020-10" db="EMBL/GenBank/DDBJ databases">
        <title>Genomic Encyclopedia of Type Strains, Phase IV (KMG-IV): sequencing the most valuable type-strain genomes for metagenomic binning, comparative biology and taxonomic classification.</title>
        <authorList>
            <person name="Goeker M."/>
        </authorList>
    </citation>
    <scope>NUCLEOTIDE SEQUENCE</scope>
    <source>
        <strain evidence="1">DSM 13886</strain>
    </source>
</reference>
<proteinExistence type="predicted"/>
<dbReference type="RefSeq" id="WP_192599698.1">
    <property type="nucleotide sequence ID" value="NZ_JADBEL010000020.1"/>
</dbReference>
<keyword evidence="2" id="KW-1185">Reference proteome</keyword>
<comment type="caution">
    <text evidence="1">The sequence shown here is derived from an EMBL/GenBank/DDBJ whole genome shotgun (WGS) entry which is preliminary data.</text>
</comment>
<dbReference type="AlphaFoldDB" id="A0A927MLA5"/>
<organism evidence="1 2">
    <name type="scientific">Sporosarcina limicola</name>
    <dbReference type="NCBI Taxonomy" id="34101"/>
    <lineage>
        <taxon>Bacteria</taxon>
        <taxon>Bacillati</taxon>
        <taxon>Bacillota</taxon>
        <taxon>Bacilli</taxon>
        <taxon>Bacillales</taxon>
        <taxon>Caryophanaceae</taxon>
        <taxon>Sporosarcina</taxon>
    </lineage>
</organism>
<gene>
    <name evidence="1" type="ORF">H4683_003132</name>
</gene>
<evidence type="ECO:0000313" key="2">
    <source>
        <dbReference type="Proteomes" id="UP000658225"/>
    </source>
</evidence>
<name>A0A927MLA5_9BACL</name>
<protein>
    <submittedName>
        <fullName evidence="1">Uncharacterized protein</fullName>
    </submittedName>
</protein>